<evidence type="ECO:0000256" key="1">
    <source>
        <dbReference type="ARBA" id="ARBA00022729"/>
    </source>
</evidence>
<dbReference type="InterPro" id="IPR008979">
    <property type="entry name" value="Galactose-bd-like_sf"/>
</dbReference>
<name>A0A381WKK1_9ZZZZ</name>
<organism evidence="2">
    <name type="scientific">marine metagenome</name>
    <dbReference type="NCBI Taxonomy" id="408172"/>
    <lineage>
        <taxon>unclassified sequences</taxon>
        <taxon>metagenomes</taxon>
        <taxon>ecological metagenomes</taxon>
    </lineage>
</organism>
<dbReference type="PANTHER" id="PTHR46580">
    <property type="entry name" value="SENSOR KINASE-RELATED"/>
    <property type="match status" value="1"/>
</dbReference>
<protein>
    <recommendedName>
        <fullName evidence="3">VCBS repeat-containing protein</fullName>
    </recommendedName>
</protein>
<feature type="non-terminal residue" evidence="2">
    <location>
        <position position="827"/>
    </location>
</feature>
<reference evidence="2" key="1">
    <citation type="submission" date="2018-05" db="EMBL/GenBank/DDBJ databases">
        <authorList>
            <person name="Lanie J.A."/>
            <person name="Ng W.-L."/>
            <person name="Kazmierczak K.M."/>
            <person name="Andrzejewski T.M."/>
            <person name="Davidsen T.M."/>
            <person name="Wayne K.J."/>
            <person name="Tettelin H."/>
            <person name="Glass J.I."/>
            <person name="Rusch D."/>
            <person name="Podicherti R."/>
            <person name="Tsui H.-C.T."/>
            <person name="Winkler M.E."/>
        </authorList>
    </citation>
    <scope>NUCLEOTIDE SEQUENCE</scope>
</reference>
<dbReference type="EMBL" id="UINC01012043">
    <property type="protein sequence ID" value="SVA52821.1"/>
    <property type="molecule type" value="Genomic_DNA"/>
</dbReference>
<accession>A0A381WKK1</accession>
<proteinExistence type="predicted"/>
<evidence type="ECO:0000313" key="2">
    <source>
        <dbReference type="EMBL" id="SVA52821.1"/>
    </source>
</evidence>
<sequence>MLNKLMPVLFIVSLQSAFATEGYNAGGDFDLDFSLNGNGNTLFAPFASLGTGQVMAGMDFDGDSLFEILFSVYESNDSSGSFSGKVGCYLYEANSSGGYNYVWHFSTSSADSLPGIFYGDMDADSLYEIYFGVSPLVVQGSVTNSWGTHIFEQNAAKTFISTPTLVYQYGRTSADNFNPAGYELADLDGDGKVELCTVDPGSGELSIDALATTGLDGSSSFTNEYLDTLDGSAVYNLDVLDFDVDGKHELWVERNLNMIVLEACQADSYRVAVALDLDDTNGAYKRNGLGFADADGDGDLDAWFPMSNGKLYYMNNSVNDIDSLTLGANEVTNSGFENGTSGWAFDSEASINFDVVATETFAGDSSLKVSGLSPQEPINPEEPEAFGAVANIVNTTVFAPGSQFVISAEFFTSSSDSLNQLGSYGALFAMYGGGNLDSMDFVSFKNATTDTWHHLEVLCTVPANASIVNVGVMYVQPSDTSLGSFYVDDVHLKAVSEGGVDLLAEKHFTEVLTFGAASSGSDIGDIDGDNKMDIIAGTGAGEKIVRMEFMGGDPTAAGNYSVNPILESIGAPADWYFPLDISDNDLDGDGELEVVITNRNASEATQAMILVLDYDPPFTFDRTGQKNSEHLAPNWSIAATATGHNSRTAIGGMDMDNDGAQEVIAVDYDGNKVVVYEYDAANKVFDLVWSSPAVATNNYGYQPQIVGVGDLDSDGRQEIIFPSSQSDAEGYHIYEWDGVTSSDSYGTTFSAVCQVEVDTCCAGDGAGTESYGSVFRGDHHRMTIFDIDNDGRQELITFPSKGDPRGTLIVSLNDGQNIVHNSASSSE</sequence>
<gene>
    <name evidence="2" type="ORF">METZ01_LOCUS105675</name>
</gene>
<dbReference type="InterPro" id="IPR028994">
    <property type="entry name" value="Integrin_alpha_N"/>
</dbReference>
<dbReference type="PANTHER" id="PTHR46580:SF4">
    <property type="entry name" value="ATP_GTP-BINDING PROTEIN"/>
    <property type="match status" value="1"/>
</dbReference>
<evidence type="ECO:0008006" key="3">
    <source>
        <dbReference type="Google" id="ProtNLM"/>
    </source>
</evidence>
<keyword evidence="1" id="KW-0732">Signal</keyword>
<dbReference type="SUPFAM" id="SSF69318">
    <property type="entry name" value="Integrin alpha N-terminal domain"/>
    <property type="match status" value="2"/>
</dbReference>
<dbReference type="Pfam" id="PF13517">
    <property type="entry name" value="FG-GAP_3"/>
    <property type="match status" value="1"/>
</dbReference>
<dbReference type="AlphaFoldDB" id="A0A381WKK1"/>
<dbReference type="InterPro" id="IPR013517">
    <property type="entry name" value="FG-GAP"/>
</dbReference>
<dbReference type="SUPFAM" id="SSF49785">
    <property type="entry name" value="Galactose-binding domain-like"/>
    <property type="match status" value="1"/>
</dbReference>
<dbReference type="Gene3D" id="2.60.120.260">
    <property type="entry name" value="Galactose-binding domain-like"/>
    <property type="match status" value="1"/>
</dbReference>